<evidence type="ECO:0000259" key="1">
    <source>
        <dbReference type="PROSITE" id="PS51202"/>
    </source>
</evidence>
<proteinExistence type="predicted"/>
<protein>
    <submittedName>
        <fullName evidence="2">Cation:proton antiporter regulatory subunit</fullName>
    </submittedName>
</protein>
<organism evidence="2 3">
    <name type="scientific">Kineococcus mangrovi</name>
    <dbReference type="NCBI Taxonomy" id="1660183"/>
    <lineage>
        <taxon>Bacteria</taxon>
        <taxon>Bacillati</taxon>
        <taxon>Actinomycetota</taxon>
        <taxon>Actinomycetes</taxon>
        <taxon>Kineosporiales</taxon>
        <taxon>Kineosporiaceae</taxon>
        <taxon>Kineococcus</taxon>
    </lineage>
</organism>
<dbReference type="Pfam" id="PF02080">
    <property type="entry name" value="TrkA_C"/>
    <property type="match status" value="1"/>
</dbReference>
<dbReference type="RefSeq" id="WP_370717388.1">
    <property type="nucleotide sequence ID" value="NZ_JBGGTQ010000002.1"/>
</dbReference>
<dbReference type="PANTHER" id="PTHR30445:SF8">
    <property type="entry name" value="K(+)_H(+) ANTIPORTER SUBUNIT KHTT"/>
    <property type="match status" value="1"/>
</dbReference>
<gene>
    <name evidence="2" type="ORF">AB2L28_03730</name>
</gene>
<sequence length="160" mass="17077">MDLEETKLPGVGLRHDFTTARGRRIGVISTRGGERELLVYSQDDPDACHAVIDLDGDEAEVLAELLGQPRVIERLARLREQIEGLATEGIYLEDTSPYVGKTLGDAAIRSRTGASVVALVRAGEVVPSPAPSQEFATGDKIVVVGTQEGVRATAELLQNG</sequence>
<accession>A0ABV4HY53</accession>
<dbReference type="PANTHER" id="PTHR30445">
    <property type="entry name" value="K(+)_H(+) ANTIPORTER SUBUNIT KHTT"/>
    <property type="match status" value="1"/>
</dbReference>
<dbReference type="InterPro" id="IPR058776">
    <property type="entry name" value="KhtT-like_N"/>
</dbReference>
<dbReference type="InterPro" id="IPR050144">
    <property type="entry name" value="AAE_transporter"/>
</dbReference>
<name>A0ABV4HY53_9ACTN</name>
<dbReference type="SUPFAM" id="SSF116726">
    <property type="entry name" value="TrkA C-terminal domain-like"/>
    <property type="match status" value="1"/>
</dbReference>
<dbReference type="Pfam" id="PF25991">
    <property type="entry name" value="KhtT_N"/>
    <property type="match status" value="1"/>
</dbReference>
<dbReference type="InterPro" id="IPR036721">
    <property type="entry name" value="RCK_C_sf"/>
</dbReference>
<comment type="caution">
    <text evidence="2">The sequence shown here is derived from an EMBL/GenBank/DDBJ whole genome shotgun (WGS) entry which is preliminary data.</text>
</comment>
<dbReference type="InterPro" id="IPR026278">
    <property type="entry name" value="KhtT"/>
</dbReference>
<keyword evidence="3" id="KW-1185">Reference proteome</keyword>
<reference evidence="2 3" key="1">
    <citation type="submission" date="2024-07" db="EMBL/GenBank/DDBJ databases">
        <authorList>
            <person name="Thanompreechachai J."/>
            <person name="Duangmal K."/>
        </authorList>
    </citation>
    <scope>NUCLEOTIDE SEQUENCE [LARGE SCALE GENOMIC DNA]</scope>
    <source>
        <strain evidence="2 3">TBRC 1896</strain>
    </source>
</reference>
<dbReference type="EMBL" id="JBGGTQ010000002">
    <property type="protein sequence ID" value="MEZ0491339.1"/>
    <property type="molecule type" value="Genomic_DNA"/>
</dbReference>
<feature type="domain" description="RCK C-terminal" evidence="1">
    <location>
        <begin position="73"/>
        <end position="159"/>
    </location>
</feature>
<dbReference type="PROSITE" id="PS51202">
    <property type="entry name" value="RCK_C"/>
    <property type="match status" value="1"/>
</dbReference>
<evidence type="ECO:0000313" key="2">
    <source>
        <dbReference type="EMBL" id="MEZ0491339.1"/>
    </source>
</evidence>
<dbReference type="InterPro" id="IPR006037">
    <property type="entry name" value="RCK_C"/>
</dbReference>
<dbReference type="Proteomes" id="UP001566476">
    <property type="component" value="Unassembled WGS sequence"/>
</dbReference>
<dbReference type="PIRSF" id="PIRSF005028">
    <property type="entry name" value="KhtT"/>
    <property type="match status" value="1"/>
</dbReference>
<dbReference type="Gene3D" id="3.30.70.1450">
    <property type="entry name" value="Regulator of K+ conductance, C-terminal domain"/>
    <property type="match status" value="1"/>
</dbReference>
<evidence type="ECO:0000313" key="3">
    <source>
        <dbReference type="Proteomes" id="UP001566476"/>
    </source>
</evidence>